<dbReference type="Gene3D" id="3.40.190.10">
    <property type="entry name" value="Periplasmic binding protein-like II"/>
    <property type="match status" value="2"/>
</dbReference>
<dbReference type="GO" id="GO:0006782">
    <property type="term" value="P:protoporphyrinogen IX biosynthetic process"/>
    <property type="evidence" value="ECO:0007669"/>
    <property type="project" value="UniProtKB-UniRule"/>
</dbReference>
<evidence type="ECO:0000256" key="6">
    <source>
        <dbReference type="ARBA" id="ARBA00048169"/>
    </source>
</evidence>
<evidence type="ECO:0000313" key="10">
    <source>
        <dbReference type="EMBL" id="TMQ58031.1"/>
    </source>
</evidence>
<evidence type="ECO:0000259" key="9">
    <source>
        <dbReference type="Pfam" id="PF03900"/>
    </source>
</evidence>
<dbReference type="InterPro" id="IPR022417">
    <property type="entry name" value="Porphobilin_deaminase_N"/>
</dbReference>
<dbReference type="SUPFAM" id="SSF53850">
    <property type="entry name" value="Periplasmic binding protein-like II"/>
    <property type="match status" value="1"/>
</dbReference>
<dbReference type="InterPro" id="IPR000860">
    <property type="entry name" value="HemC"/>
</dbReference>
<dbReference type="Proteomes" id="UP000316852">
    <property type="component" value="Unassembled WGS sequence"/>
</dbReference>
<comment type="similarity">
    <text evidence="2 7">Belongs to the HMBS family.</text>
</comment>
<dbReference type="PROSITE" id="PS00533">
    <property type="entry name" value="PORPHOBILINOGEN_DEAM"/>
    <property type="match status" value="1"/>
</dbReference>
<reference evidence="10 11" key="1">
    <citation type="journal article" date="2019" name="Nat. Microbiol.">
        <title>Mediterranean grassland soil C-N compound turnover is dependent on rainfall and depth, and is mediated by genomically divergent microorganisms.</title>
        <authorList>
            <person name="Diamond S."/>
            <person name="Andeer P.F."/>
            <person name="Li Z."/>
            <person name="Crits-Christoph A."/>
            <person name="Burstein D."/>
            <person name="Anantharaman K."/>
            <person name="Lane K.R."/>
            <person name="Thomas B.C."/>
            <person name="Pan C."/>
            <person name="Northen T.R."/>
            <person name="Banfield J.F."/>
        </authorList>
    </citation>
    <scope>NUCLEOTIDE SEQUENCE [LARGE SCALE GENOMIC DNA]</scope>
    <source>
        <strain evidence="10">WS_6</strain>
    </source>
</reference>
<protein>
    <recommendedName>
        <fullName evidence="7">Porphobilinogen deaminase</fullName>
        <shortName evidence="7">PBG</shortName>
        <ecNumber evidence="7">2.5.1.61</ecNumber>
    </recommendedName>
    <alternativeName>
        <fullName evidence="7">Hydroxymethylbilane synthase</fullName>
        <shortName evidence="7">HMBS</shortName>
    </alternativeName>
    <alternativeName>
        <fullName evidence="7">Pre-uroporphyrinogen synthase</fullName>
    </alternativeName>
</protein>
<evidence type="ECO:0000259" key="8">
    <source>
        <dbReference type="Pfam" id="PF01379"/>
    </source>
</evidence>
<keyword evidence="4 7" id="KW-0808">Transferase</keyword>
<accession>A0A538T320</accession>
<comment type="catalytic activity">
    <reaction evidence="6 7">
        <text>4 porphobilinogen + H2O = hydroxymethylbilane + 4 NH4(+)</text>
        <dbReference type="Rhea" id="RHEA:13185"/>
        <dbReference type="ChEBI" id="CHEBI:15377"/>
        <dbReference type="ChEBI" id="CHEBI:28938"/>
        <dbReference type="ChEBI" id="CHEBI:57845"/>
        <dbReference type="ChEBI" id="CHEBI:58126"/>
        <dbReference type="EC" id="2.5.1.61"/>
    </reaction>
</comment>
<evidence type="ECO:0000256" key="1">
    <source>
        <dbReference type="ARBA" id="ARBA00002869"/>
    </source>
</evidence>
<evidence type="ECO:0000256" key="3">
    <source>
        <dbReference type="ARBA" id="ARBA00011245"/>
    </source>
</evidence>
<comment type="function">
    <text evidence="1 7">Tetrapolymerization of the monopyrrole PBG into the hydroxymethylbilane pre-uroporphyrinogen in several discrete steps.</text>
</comment>
<dbReference type="PANTHER" id="PTHR11557">
    <property type="entry name" value="PORPHOBILINOGEN DEAMINASE"/>
    <property type="match status" value="1"/>
</dbReference>
<evidence type="ECO:0000256" key="7">
    <source>
        <dbReference type="HAMAP-Rule" id="MF_00260"/>
    </source>
</evidence>
<dbReference type="PIRSF" id="PIRSF001438">
    <property type="entry name" value="4pyrrol_synth_OHMeBilane_synth"/>
    <property type="match status" value="1"/>
</dbReference>
<dbReference type="HAMAP" id="MF_00260">
    <property type="entry name" value="Porphobil_deam"/>
    <property type="match status" value="1"/>
</dbReference>
<evidence type="ECO:0000256" key="5">
    <source>
        <dbReference type="ARBA" id="ARBA00023244"/>
    </source>
</evidence>
<dbReference type="Pfam" id="PF03900">
    <property type="entry name" value="Porphobil_deamC"/>
    <property type="match status" value="1"/>
</dbReference>
<dbReference type="EMBL" id="VBOW01000042">
    <property type="protein sequence ID" value="TMQ58031.1"/>
    <property type="molecule type" value="Genomic_DNA"/>
</dbReference>
<dbReference type="PANTHER" id="PTHR11557:SF0">
    <property type="entry name" value="PORPHOBILINOGEN DEAMINASE"/>
    <property type="match status" value="1"/>
</dbReference>
<dbReference type="NCBIfam" id="TIGR00212">
    <property type="entry name" value="hemC"/>
    <property type="match status" value="1"/>
</dbReference>
<gene>
    <name evidence="7 10" type="primary">hemC</name>
    <name evidence="10" type="ORF">E6K76_08980</name>
</gene>
<proteinExistence type="inferred from homology"/>
<dbReference type="InterPro" id="IPR022419">
    <property type="entry name" value="Porphobilin_deaminase_cofac_BS"/>
</dbReference>
<comment type="miscellaneous">
    <text evidence="7">The porphobilinogen subunits are added to the dipyrromethane group.</text>
</comment>
<name>A0A538T320_UNCEI</name>
<dbReference type="InterPro" id="IPR036803">
    <property type="entry name" value="Porphobilinogen_deaminase_C_sf"/>
</dbReference>
<dbReference type="GO" id="GO:0005737">
    <property type="term" value="C:cytoplasm"/>
    <property type="evidence" value="ECO:0007669"/>
    <property type="project" value="UniProtKB-UniRule"/>
</dbReference>
<dbReference type="FunFam" id="3.40.190.10:FF:000005">
    <property type="entry name" value="Porphobilinogen deaminase"/>
    <property type="match status" value="1"/>
</dbReference>
<dbReference type="PRINTS" id="PR00151">
    <property type="entry name" value="PORPHBDMNASE"/>
</dbReference>
<organism evidence="10 11">
    <name type="scientific">Eiseniibacteriota bacterium</name>
    <dbReference type="NCBI Taxonomy" id="2212470"/>
    <lineage>
        <taxon>Bacteria</taxon>
        <taxon>Candidatus Eiseniibacteriota</taxon>
    </lineage>
</organism>
<evidence type="ECO:0000313" key="11">
    <source>
        <dbReference type="Proteomes" id="UP000316852"/>
    </source>
</evidence>
<dbReference type="SUPFAM" id="SSF54782">
    <property type="entry name" value="Porphobilinogen deaminase (hydroxymethylbilane synthase), C-terminal domain"/>
    <property type="match status" value="1"/>
</dbReference>
<evidence type="ECO:0000256" key="4">
    <source>
        <dbReference type="ARBA" id="ARBA00022679"/>
    </source>
</evidence>
<evidence type="ECO:0000256" key="2">
    <source>
        <dbReference type="ARBA" id="ARBA00005638"/>
    </source>
</evidence>
<comment type="subunit">
    <text evidence="3 7">Monomer.</text>
</comment>
<dbReference type="Pfam" id="PF01379">
    <property type="entry name" value="Porphobil_deam"/>
    <property type="match status" value="1"/>
</dbReference>
<dbReference type="InterPro" id="IPR022418">
    <property type="entry name" value="Porphobilinogen_deaminase_C"/>
</dbReference>
<keyword evidence="5 7" id="KW-0627">Porphyrin biosynthesis</keyword>
<dbReference type="AlphaFoldDB" id="A0A538T320"/>
<dbReference type="GO" id="GO:0004418">
    <property type="term" value="F:hydroxymethylbilane synthase activity"/>
    <property type="evidence" value="ECO:0007669"/>
    <property type="project" value="UniProtKB-UniRule"/>
</dbReference>
<feature type="modified residue" description="S-(dipyrrolylmethanemethyl)cysteine" evidence="7">
    <location>
        <position position="235"/>
    </location>
</feature>
<feature type="domain" description="Porphobilinogen deaminase C-terminal" evidence="9">
    <location>
        <begin position="219"/>
        <end position="288"/>
    </location>
</feature>
<comment type="caution">
    <text evidence="10">The sequence shown here is derived from an EMBL/GenBank/DDBJ whole genome shotgun (WGS) entry which is preliminary data.</text>
</comment>
<sequence length="306" mass="32360">MRIGTRGSALALAQSEQVRASLPGDPREHRLVIIKTLGDLQPNAALARIGGKGVFTKEIEEALLRNEIDIAVHSLKDLPTGERPGLKLGAMLARDDPRDALVSREDLPLERLRSGASIGTSSLRRRSQILAHRPDLRVQDLRGNVPTRLARLEGGHLDGIIVAAAGLHRLKLVDRATQMLEDSVMLPAPGQGILAIQIRAGDGTTAAAIERLNDDDAAAEATAERALLEGLGGGCLIPVGARARAKNGTLELTAYVGHPDGRPSVRMSASGPLGAPADLGRALAIAMLGQGARPILDEVRSMERFP</sequence>
<comment type="cofactor">
    <cofactor evidence="7">
        <name>dipyrromethane</name>
        <dbReference type="ChEBI" id="CHEBI:60342"/>
    </cofactor>
    <text evidence="7">Binds 1 dipyrromethane group covalently.</text>
</comment>
<feature type="domain" description="Porphobilinogen deaminase N-terminal" evidence="8">
    <location>
        <begin position="1"/>
        <end position="205"/>
    </location>
</feature>
<dbReference type="Gene3D" id="3.30.160.40">
    <property type="entry name" value="Porphobilinogen deaminase, C-terminal domain"/>
    <property type="match status" value="1"/>
</dbReference>
<dbReference type="EC" id="2.5.1.61" evidence="7"/>